<dbReference type="PANTHER" id="PTHR38041:SF1">
    <property type="entry name" value="CHORISMATE MUTASE"/>
    <property type="match status" value="1"/>
</dbReference>
<dbReference type="EMBL" id="VOGB01000004">
    <property type="protein sequence ID" value="MQM72668.1"/>
    <property type="molecule type" value="Genomic_DNA"/>
</dbReference>
<organism evidence="3 4">
    <name type="scientific">Candidatus Pseudoramibacter fermentans</name>
    <dbReference type="NCBI Taxonomy" id="2594427"/>
    <lineage>
        <taxon>Bacteria</taxon>
        <taxon>Bacillati</taxon>
        <taxon>Bacillota</taxon>
        <taxon>Clostridia</taxon>
        <taxon>Eubacteriales</taxon>
        <taxon>Eubacteriaceae</taxon>
        <taxon>Pseudoramibacter</taxon>
    </lineage>
</organism>
<dbReference type="AlphaFoldDB" id="A0A6L5GRB4"/>
<reference evidence="3" key="1">
    <citation type="journal article" date="2020" name="Appl. Environ. Microbiol.">
        <title>Medium-Chain Fatty Acid Synthesis by 'Candidatus Weimeria bifida' gen. nov., sp. nov., and 'Candidatus Pseudoramibacter fermentans' sp. nov.</title>
        <authorList>
            <person name="Scarborough M.J."/>
            <person name="Myers K.S."/>
            <person name="Donohue T.J."/>
            <person name="Noguera D.R."/>
        </authorList>
    </citation>
    <scope>NUCLEOTIDE SEQUENCE</scope>
    <source>
        <strain evidence="3">EUB1.1</strain>
    </source>
</reference>
<proteinExistence type="predicted"/>
<dbReference type="InterPro" id="IPR002701">
    <property type="entry name" value="CM_II_prokaryot"/>
</dbReference>
<dbReference type="SMART" id="SM00830">
    <property type="entry name" value="CM_2"/>
    <property type="match status" value="1"/>
</dbReference>
<gene>
    <name evidence="3" type="ORF">FRC53_04445</name>
</gene>
<dbReference type="InterPro" id="IPR036979">
    <property type="entry name" value="CM_dom_sf"/>
</dbReference>
<dbReference type="GO" id="GO:0009697">
    <property type="term" value="P:salicylic acid biosynthetic process"/>
    <property type="evidence" value="ECO:0007669"/>
    <property type="project" value="TreeGrafter"/>
</dbReference>
<dbReference type="PANTHER" id="PTHR38041">
    <property type="entry name" value="CHORISMATE MUTASE"/>
    <property type="match status" value="1"/>
</dbReference>
<evidence type="ECO:0000259" key="2">
    <source>
        <dbReference type="PROSITE" id="PS51168"/>
    </source>
</evidence>
<keyword evidence="4" id="KW-1185">Reference proteome</keyword>
<dbReference type="SUPFAM" id="SSF48600">
    <property type="entry name" value="Chorismate mutase II"/>
    <property type="match status" value="1"/>
</dbReference>
<keyword evidence="1" id="KW-0413">Isomerase</keyword>
<accession>A0A6L5GRB4</accession>
<dbReference type="Pfam" id="PF01817">
    <property type="entry name" value="CM_2"/>
    <property type="match status" value="1"/>
</dbReference>
<name>A0A6L5GRB4_9FIRM</name>
<evidence type="ECO:0000256" key="1">
    <source>
        <dbReference type="ARBA" id="ARBA00023235"/>
    </source>
</evidence>
<evidence type="ECO:0000313" key="3">
    <source>
        <dbReference type="EMBL" id="MQM72668.1"/>
    </source>
</evidence>
<sequence length="96" mass="11135">MSELDLSEIREEIDRIDRQMIELFQKRLECVCDVARYKHANGLPIFDETREKAVIAKRQAQVEPEIKTAVGQFMQAVMDTCKLVEADVIDQLEKSH</sequence>
<dbReference type="Proteomes" id="UP000473648">
    <property type="component" value="Unassembled WGS sequence"/>
</dbReference>
<dbReference type="InterPro" id="IPR051331">
    <property type="entry name" value="Chorismate_mutase-related"/>
</dbReference>
<evidence type="ECO:0000313" key="4">
    <source>
        <dbReference type="Proteomes" id="UP000473648"/>
    </source>
</evidence>
<dbReference type="InterPro" id="IPR036263">
    <property type="entry name" value="Chorismate_II_sf"/>
</dbReference>
<dbReference type="GO" id="GO:0004106">
    <property type="term" value="F:chorismate mutase activity"/>
    <property type="evidence" value="ECO:0007669"/>
    <property type="project" value="InterPro"/>
</dbReference>
<dbReference type="Gene3D" id="1.20.59.10">
    <property type="entry name" value="Chorismate mutase"/>
    <property type="match status" value="1"/>
</dbReference>
<dbReference type="PROSITE" id="PS51168">
    <property type="entry name" value="CHORISMATE_MUT_2"/>
    <property type="match status" value="1"/>
</dbReference>
<protein>
    <submittedName>
        <fullName evidence="3">Chorismate mutase</fullName>
    </submittedName>
</protein>
<comment type="caution">
    <text evidence="3">The sequence shown here is derived from an EMBL/GenBank/DDBJ whole genome shotgun (WGS) entry which is preliminary data.</text>
</comment>
<feature type="domain" description="Chorismate mutase" evidence="2">
    <location>
        <begin position="1"/>
        <end position="89"/>
    </location>
</feature>
<dbReference type="GO" id="GO:0046417">
    <property type="term" value="P:chorismate metabolic process"/>
    <property type="evidence" value="ECO:0007669"/>
    <property type="project" value="InterPro"/>
</dbReference>